<comment type="caution">
    <text evidence="7">The sequence shown here is derived from an EMBL/GenBank/DDBJ whole genome shotgun (WGS) entry which is preliminary data.</text>
</comment>
<dbReference type="PROSITE" id="PS00383">
    <property type="entry name" value="TYR_PHOSPHATASE_1"/>
    <property type="match status" value="2"/>
</dbReference>
<evidence type="ECO:0000256" key="2">
    <source>
        <dbReference type="ARBA" id="ARBA00013064"/>
    </source>
</evidence>
<proteinExistence type="inferred from homology"/>
<dbReference type="InterPro" id="IPR016130">
    <property type="entry name" value="Tyr_Pase_AS"/>
</dbReference>
<accession>A0A9N9EHV2</accession>
<dbReference type="Gene3D" id="3.90.190.10">
    <property type="entry name" value="Protein tyrosine phosphatase superfamily"/>
    <property type="match status" value="2"/>
</dbReference>
<dbReference type="GO" id="GO:0004725">
    <property type="term" value="F:protein tyrosine phosphatase activity"/>
    <property type="evidence" value="ECO:0007669"/>
    <property type="project" value="UniProtKB-EC"/>
</dbReference>
<evidence type="ECO:0000259" key="6">
    <source>
        <dbReference type="PROSITE" id="PS50056"/>
    </source>
</evidence>
<feature type="domain" description="Tyrosine-protein phosphatase" evidence="5">
    <location>
        <begin position="165"/>
        <end position="308"/>
    </location>
</feature>
<keyword evidence="3" id="KW-0378">Hydrolase</keyword>
<sequence length="321" mass="37718">SENDEYNVMYDHYAVEIIPRLYLGSYLAAEDEDWLGRHKITNILTVSQDIKPRFPELFTYKVIPIRDSELQDISKYFEETYMFIQNVLDQEDKTILVHCEMGISRSPTVVIAYIMRSQKKSLKDALAFVKEKRFVTRDFENEDYVMHLSSKNLTNGVKPYESKVRFNEDFAVEIIPRLYKAAKNEDWLRNHKITDILTVAQNIRPRFPKSFTYKVISIRDSEVQDISKYFEETYMFIQNVLDQEDKSVLVHCEMGISRSPTVVIAYIMRSQKKSLKDALAFVKEKRFVTRPNAGFYKQLKNFESGLLVDIDLDSESELTNK</sequence>
<feature type="domain" description="Tyrosine specific protein phosphatases" evidence="6">
    <location>
        <begin position="227"/>
        <end position="286"/>
    </location>
</feature>
<dbReference type="InterPro" id="IPR020422">
    <property type="entry name" value="TYR_PHOSPHATASE_DUAL_dom"/>
</dbReference>
<dbReference type="GO" id="GO:0005737">
    <property type="term" value="C:cytoplasm"/>
    <property type="evidence" value="ECO:0007669"/>
    <property type="project" value="TreeGrafter"/>
</dbReference>
<evidence type="ECO:0000259" key="5">
    <source>
        <dbReference type="PROSITE" id="PS50054"/>
    </source>
</evidence>
<dbReference type="GO" id="GO:0043409">
    <property type="term" value="P:negative regulation of MAPK cascade"/>
    <property type="evidence" value="ECO:0007669"/>
    <property type="project" value="TreeGrafter"/>
</dbReference>
<keyword evidence="4" id="KW-0904">Protein phosphatase</keyword>
<dbReference type="InterPro" id="IPR000340">
    <property type="entry name" value="Dual-sp_phosphatase_cat-dom"/>
</dbReference>
<dbReference type="PROSITE" id="PS50056">
    <property type="entry name" value="TYR_PHOSPHATASE_2"/>
    <property type="match status" value="2"/>
</dbReference>
<evidence type="ECO:0000256" key="3">
    <source>
        <dbReference type="ARBA" id="ARBA00022801"/>
    </source>
</evidence>
<dbReference type="OrthoDB" id="2017893at2759"/>
<dbReference type="CDD" id="cd14498">
    <property type="entry name" value="DSP"/>
    <property type="match status" value="2"/>
</dbReference>
<dbReference type="Pfam" id="PF00782">
    <property type="entry name" value="DSPc"/>
    <property type="match status" value="2"/>
</dbReference>
<feature type="domain" description="Tyrosine-protein phosphatase" evidence="5">
    <location>
        <begin position="13"/>
        <end position="157"/>
    </location>
</feature>
<evidence type="ECO:0000256" key="4">
    <source>
        <dbReference type="ARBA" id="ARBA00022912"/>
    </source>
</evidence>
<dbReference type="SMART" id="SM00195">
    <property type="entry name" value="DSPc"/>
    <property type="match status" value="2"/>
</dbReference>
<dbReference type="SUPFAM" id="SSF52799">
    <property type="entry name" value="(Phosphotyrosine protein) phosphatases II"/>
    <property type="match status" value="2"/>
</dbReference>
<dbReference type="PROSITE" id="PS50054">
    <property type="entry name" value="TYR_PHOSPHATASE_DUAL"/>
    <property type="match status" value="2"/>
</dbReference>
<reference evidence="7" key="1">
    <citation type="submission" date="2021-06" db="EMBL/GenBank/DDBJ databases">
        <authorList>
            <person name="Kallberg Y."/>
            <person name="Tangrot J."/>
            <person name="Rosling A."/>
        </authorList>
    </citation>
    <scope>NUCLEOTIDE SEQUENCE</scope>
    <source>
        <strain evidence="7">FL966</strain>
    </source>
</reference>
<comment type="similarity">
    <text evidence="1">Belongs to the protein-tyrosine phosphatase family. Non-receptor class dual specificity subfamily.</text>
</comment>
<organism evidence="7 8">
    <name type="scientific">Cetraspora pellucida</name>
    <dbReference type="NCBI Taxonomy" id="1433469"/>
    <lineage>
        <taxon>Eukaryota</taxon>
        <taxon>Fungi</taxon>
        <taxon>Fungi incertae sedis</taxon>
        <taxon>Mucoromycota</taxon>
        <taxon>Glomeromycotina</taxon>
        <taxon>Glomeromycetes</taxon>
        <taxon>Diversisporales</taxon>
        <taxon>Gigasporaceae</taxon>
        <taxon>Cetraspora</taxon>
    </lineage>
</organism>
<dbReference type="InterPro" id="IPR000387">
    <property type="entry name" value="Tyr_Pase_dom"/>
</dbReference>
<gene>
    <name evidence="7" type="ORF">CPELLU_LOCUS10499</name>
</gene>
<evidence type="ECO:0000256" key="1">
    <source>
        <dbReference type="ARBA" id="ARBA00008601"/>
    </source>
</evidence>
<dbReference type="EC" id="3.1.3.48" evidence="2"/>
<dbReference type="PANTHER" id="PTHR10159:SF519">
    <property type="entry name" value="DUAL SPECIFICITY PROTEIN PHOSPHATASE MPK3"/>
    <property type="match status" value="1"/>
</dbReference>
<protein>
    <recommendedName>
        <fullName evidence="2">protein-tyrosine-phosphatase</fullName>
        <ecNumber evidence="2">3.1.3.48</ecNumber>
    </recommendedName>
</protein>
<dbReference type="PANTHER" id="PTHR10159">
    <property type="entry name" value="DUAL SPECIFICITY PROTEIN PHOSPHATASE"/>
    <property type="match status" value="1"/>
</dbReference>
<dbReference type="Proteomes" id="UP000789759">
    <property type="component" value="Unassembled WGS sequence"/>
</dbReference>
<name>A0A9N9EHV2_9GLOM</name>
<dbReference type="EMBL" id="CAJVQA010008684">
    <property type="protein sequence ID" value="CAG8675504.1"/>
    <property type="molecule type" value="Genomic_DNA"/>
</dbReference>
<feature type="non-terminal residue" evidence="7">
    <location>
        <position position="1"/>
    </location>
</feature>
<dbReference type="AlphaFoldDB" id="A0A9N9EHV2"/>
<evidence type="ECO:0000313" key="8">
    <source>
        <dbReference type="Proteomes" id="UP000789759"/>
    </source>
</evidence>
<evidence type="ECO:0000313" key="7">
    <source>
        <dbReference type="EMBL" id="CAG8675504.1"/>
    </source>
</evidence>
<feature type="domain" description="Tyrosine specific protein phosphatases" evidence="6">
    <location>
        <begin position="74"/>
        <end position="133"/>
    </location>
</feature>
<keyword evidence="8" id="KW-1185">Reference proteome</keyword>
<dbReference type="InterPro" id="IPR029021">
    <property type="entry name" value="Prot-tyrosine_phosphatase-like"/>
</dbReference>